<evidence type="ECO:0000313" key="3">
    <source>
        <dbReference type="Proteomes" id="UP000272778"/>
    </source>
</evidence>
<protein>
    <recommendedName>
        <fullName evidence="4">Carboxypeptidase regulatory-like domain-containing protein</fullName>
    </recommendedName>
</protein>
<evidence type="ECO:0000313" key="2">
    <source>
        <dbReference type="EMBL" id="RQH06442.1"/>
    </source>
</evidence>
<dbReference type="RefSeq" id="WP_124151120.1">
    <property type="nucleotide sequence ID" value="NZ_RQIS01000007.1"/>
</dbReference>
<dbReference type="AlphaFoldDB" id="A0A3N6NBX8"/>
<dbReference type="Proteomes" id="UP000272778">
    <property type="component" value="Unassembled WGS sequence"/>
</dbReference>
<evidence type="ECO:0000256" key="1">
    <source>
        <dbReference type="SAM" id="MobiDB-lite"/>
    </source>
</evidence>
<dbReference type="EMBL" id="RQIS01000007">
    <property type="protein sequence ID" value="RQH06442.1"/>
    <property type="molecule type" value="Genomic_DNA"/>
</dbReference>
<name>A0A3N6NBX8_9BURK</name>
<evidence type="ECO:0008006" key="4">
    <source>
        <dbReference type="Google" id="ProtNLM"/>
    </source>
</evidence>
<gene>
    <name evidence="2" type="ORF">D1Y85_11185</name>
</gene>
<organism evidence="2 3">
    <name type="scientific">Paraburkholderia dinghuensis</name>
    <dbReference type="NCBI Taxonomy" id="2305225"/>
    <lineage>
        <taxon>Bacteria</taxon>
        <taxon>Pseudomonadati</taxon>
        <taxon>Pseudomonadota</taxon>
        <taxon>Betaproteobacteria</taxon>
        <taxon>Burkholderiales</taxon>
        <taxon>Burkholderiaceae</taxon>
        <taxon>Paraburkholderia</taxon>
    </lineage>
</organism>
<comment type="caution">
    <text evidence="2">The sequence shown here is derived from an EMBL/GenBank/DDBJ whole genome shotgun (WGS) entry which is preliminary data.</text>
</comment>
<dbReference type="PROSITE" id="PS51257">
    <property type="entry name" value="PROKAR_LIPOPROTEIN"/>
    <property type="match status" value="1"/>
</dbReference>
<dbReference type="OrthoDB" id="9093933at2"/>
<keyword evidence="3" id="KW-1185">Reference proteome</keyword>
<feature type="compositionally biased region" description="Gly residues" evidence="1">
    <location>
        <begin position="238"/>
        <end position="253"/>
    </location>
</feature>
<accession>A0A3N6NBX8</accession>
<sequence>MSTRKQHIFRFVSAGLQIGSVALLASCGGGGGGGGGGNSASTLPTMSITGTAATGKALANATVTIDCVQGSMSVAADANGNYHATFGAAVPCLITATSGGTILHSEAFAGGTFNVTPETDLLLTFLAAQLGTNESGLIAGFATNTQFQQTLQNQAQVTTAQTAVVQNLQQKYGVTLSTPSFLITAFTVGQAGEDSDLETLLAHGAIDSNGEPDAAAVTLMATMGAANPIATTPATGTTGTGGTGGTGSTGGMM</sequence>
<reference evidence="2 3" key="1">
    <citation type="submission" date="2018-11" db="EMBL/GenBank/DDBJ databases">
        <title>Paraburkholderia sp. DHOA04, isolated from soil.</title>
        <authorList>
            <person name="Gao Z.-H."/>
            <person name="Qiu L.-H."/>
            <person name="Fu J.-C."/>
        </authorList>
    </citation>
    <scope>NUCLEOTIDE SEQUENCE [LARGE SCALE GENOMIC DNA]</scope>
    <source>
        <strain evidence="2 3">DHOA04</strain>
    </source>
</reference>
<proteinExistence type="predicted"/>
<feature type="region of interest" description="Disordered" evidence="1">
    <location>
        <begin position="230"/>
        <end position="253"/>
    </location>
</feature>